<organism evidence="5 6">
    <name type="scientific">Fulvimonas yonginensis</name>
    <dbReference type="NCBI Taxonomy" id="1495200"/>
    <lineage>
        <taxon>Bacteria</taxon>
        <taxon>Pseudomonadati</taxon>
        <taxon>Pseudomonadota</taxon>
        <taxon>Gammaproteobacteria</taxon>
        <taxon>Lysobacterales</taxon>
        <taxon>Rhodanobacteraceae</taxon>
        <taxon>Fulvimonas</taxon>
    </lineage>
</organism>
<keyword evidence="2" id="KW-0479">Metal-binding</keyword>
<comment type="caution">
    <text evidence="5">The sequence shown here is derived from an EMBL/GenBank/DDBJ whole genome shotgun (WGS) entry which is preliminary data.</text>
</comment>
<dbReference type="InterPro" id="IPR011057">
    <property type="entry name" value="Mss4-like_sf"/>
</dbReference>
<protein>
    <recommendedName>
        <fullName evidence="4">CENP-V/GFA domain-containing protein</fullName>
    </recommendedName>
</protein>
<dbReference type="PROSITE" id="PS51891">
    <property type="entry name" value="CENP_V_GFA"/>
    <property type="match status" value="1"/>
</dbReference>
<dbReference type="SUPFAM" id="SSF51316">
    <property type="entry name" value="Mss4-like"/>
    <property type="match status" value="1"/>
</dbReference>
<dbReference type="InterPro" id="IPR006913">
    <property type="entry name" value="CENP-V/GFA"/>
</dbReference>
<dbReference type="Pfam" id="PF04828">
    <property type="entry name" value="GFA"/>
    <property type="match status" value="1"/>
</dbReference>
<evidence type="ECO:0000313" key="5">
    <source>
        <dbReference type="EMBL" id="MEI7037637.1"/>
    </source>
</evidence>
<dbReference type="EMBL" id="JBBBNY010000010">
    <property type="protein sequence ID" value="MEI7037637.1"/>
    <property type="molecule type" value="Genomic_DNA"/>
</dbReference>
<accession>A0ABU8JF53</accession>
<comment type="similarity">
    <text evidence="1">Belongs to the Gfa family.</text>
</comment>
<evidence type="ECO:0000256" key="2">
    <source>
        <dbReference type="ARBA" id="ARBA00022723"/>
    </source>
</evidence>
<dbReference type="InterPro" id="IPR052355">
    <property type="entry name" value="CENP-V-like"/>
</dbReference>
<dbReference type="Proteomes" id="UP001381174">
    <property type="component" value="Unassembled WGS sequence"/>
</dbReference>
<keyword evidence="3" id="KW-0862">Zinc</keyword>
<sequence length="119" mass="13150">MPIAACHCGTVRLDVPPLPDEVAYCSCAICRRYGALWAYYPLGAVQVTAPPDSMESYVGSERTLAFVRCRRCGCVTHWEPLEGRGDERLGINARNLDPDELEHVNIRWLDTEACGAPSP</sequence>
<keyword evidence="6" id="KW-1185">Reference proteome</keyword>
<dbReference type="RefSeq" id="WP_336808275.1">
    <property type="nucleotide sequence ID" value="NZ_JBBBNY010000010.1"/>
</dbReference>
<evidence type="ECO:0000256" key="1">
    <source>
        <dbReference type="ARBA" id="ARBA00005495"/>
    </source>
</evidence>
<evidence type="ECO:0000256" key="3">
    <source>
        <dbReference type="ARBA" id="ARBA00022833"/>
    </source>
</evidence>
<gene>
    <name evidence="5" type="ORF">WAT24_12785</name>
</gene>
<feature type="domain" description="CENP-V/GFA" evidence="4">
    <location>
        <begin position="2"/>
        <end position="110"/>
    </location>
</feature>
<reference evidence="5 6" key="1">
    <citation type="journal article" date="2014" name="Int. J. Syst. Evol. Microbiol.">
        <title>Fulvimonas yonginensis sp. nov., isolated from greenhouse soil, and emended description of the genus Fulvimonas.</title>
        <authorList>
            <person name="Ahn J.H."/>
            <person name="Kim S.J."/>
            <person name="Weon H.Y."/>
            <person name="Hong S.B."/>
            <person name="Seok S.J."/>
            <person name="Kwon S.W."/>
        </authorList>
    </citation>
    <scope>NUCLEOTIDE SEQUENCE [LARGE SCALE GENOMIC DNA]</scope>
    <source>
        <strain evidence="5 6">KACC 16952</strain>
    </source>
</reference>
<dbReference type="PANTHER" id="PTHR28620:SF1">
    <property type="entry name" value="CENP-V_GFA DOMAIN-CONTAINING PROTEIN"/>
    <property type="match status" value="1"/>
</dbReference>
<name>A0ABU8JF53_9GAMM</name>
<dbReference type="Gene3D" id="2.170.150.70">
    <property type="match status" value="1"/>
</dbReference>
<evidence type="ECO:0000313" key="6">
    <source>
        <dbReference type="Proteomes" id="UP001381174"/>
    </source>
</evidence>
<evidence type="ECO:0000259" key="4">
    <source>
        <dbReference type="PROSITE" id="PS51891"/>
    </source>
</evidence>
<dbReference type="PANTHER" id="PTHR28620">
    <property type="entry name" value="CENTROMERE PROTEIN V"/>
    <property type="match status" value="1"/>
</dbReference>
<proteinExistence type="inferred from homology"/>